<sequence length="223" mass="25085">IVMTKIKMFDRKRTGVGSQTLVTPTKCKCPKAQTPSKFHNSPAQSKAKKLVQKYKKGYRKSPGKIERIKEALKQVSTGVSVRKAAKNFGLSESLLRKRTTGEVGFMARNSHVVEMRKESSLENSRAKVTSMQLDDWFSKFYKFVSDLHLLDKPDRVYNADESGFSMGSKASKVIGPTKSEYPKKSPICLWSIQKAIDKDVLWKRTGRSLTTFFGLSPAQANII</sequence>
<dbReference type="Pfam" id="PF05225">
    <property type="entry name" value="HTH_psq"/>
    <property type="match status" value="1"/>
</dbReference>
<evidence type="ECO:0000259" key="1">
    <source>
        <dbReference type="Pfam" id="PF05225"/>
    </source>
</evidence>
<feature type="non-terminal residue" evidence="2">
    <location>
        <position position="1"/>
    </location>
</feature>
<reference evidence="2" key="1">
    <citation type="submission" date="2022-11" db="EMBL/GenBank/DDBJ databases">
        <title>Centuries of genome instability and evolution in soft-shell clam transmissible cancer (bioRxiv).</title>
        <authorList>
            <person name="Hart S.F.M."/>
            <person name="Yonemitsu M.A."/>
            <person name="Giersch R.M."/>
            <person name="Beal B.F."/>
            <person name="Arriagada G."/>
            <person name="Davis B.W."/>
            <person name="Ostrander E.A."/>
            <person name="Goff S.P."/>
            <person name="Metzger M.J."/>
        </authorList>
    </citation>
    <scope>NUCLEOTIDE SEQUENCE</scope>
    <source>
        <strain evidence="2">MELC-2E11</strain>
        <tissue evidence="2">Siphon/mantle</tissue>
    </source>
</reference>
<name>A0ABY7G3S1_MYAAR</name>
<dbReference type="EMBL" id="CP111026">
    <property type="protein sequence ID" value="WAR27972.1"/>
    <property type="molecule type" value="Genomic_DNA"/>
</dbReference>
<evidence type="ECO:0000313" key="2">
    <source>
        <dbReference type="EMBL" id="WAR27972.1"/>
    </source>
</evidence>
<dbReference type="InterPro" id="IPR007889">
    <property type="entry name" value="HTH_Psq"/>
</dbReference>
<protein>
    <recommendedName>
        <fullName evidence="1">HTH psq-type domain-containing protein</fullName>
    </recommendedName>
</protein>
<gene>
    <name evidence="2" type="ORF">MAR_013676</name>
</gene>
<accession>A0ABY7G3S1</accession>
<keyword evidence="3" id="KW-1185">Reference proteome</keyword>
<feature type="domain" description="HTH psq-type" evidence="1">
    <location>
        <begin position="66"/>
        <end position="100"/>
    </location>
</feature>
<evidence type="ECO:0000313" key="3">
    <source>
        <dbReference type="Proteomes" id="UP001164746"/>
    </source>
</evidence>
<dbReference type="Proteomes" id="UP001164746">
    <property type="component" value="Chromosome 15"/>
</dbReference>
<organism evidence="2 3">
    <name type="scientific">Mya arenaria</name>
    <name type="common">Soft-shell clam</name>
    <dbReference type="NCBI Taxonomy" id="6604"/>
    <lineage>
        <taxon>Eukaryota</taxon>
        <taxon>Metazoa</taxon>
        <taxon>Spiralia</taxon>
        <taxon>Lophotrochozoa</taxon>
        <taxon>Mollusca</taxon>
        <taxon>Bivalvia</taxon>
        <taxon>Autobranchia</taxon>
        <taxon>Heteroconchia</taxon>
        <taxon>Euheterodonta</taxon>
        <taxon>Imparidentia</taxon>
        <taxon>Neoheterodontei</taxon>
        <taxon>Myida</taxon>
        <taxon>Myoidea</taxon>
        <taxon>Myidae</taxon>
        <taxon>Mya</taxon>
    </lineage>
</organism>
<proteinExistence type="predicted"/>